<dbReference type="Proteomes" id="UP000008066">
    <property type="component" value="Unassembled WGS sequence"/>
</dbReference>
<keyword evidence="1 3" id="KW-0647">Proteasome</keyword>
<dbReference type="GO" id="GO:0005829">
    <property type="term" value="C:cytosol"/>
    <property type="evidence" value="ECO:0007669"/>
    <property type="project" value="TreeGrafter"/>
</dbReference>
<dbReference type="EMBL" id="GL988044">
    <property type="protein sequence ID" value="EGS19440.1"/>
    <property type="molecule type" value="Genomic_DNA"/>
</dbReference>
<dbReference type="GO" id="GO:0008541">
    <property type="term" value="C:proteasome regulatory particle, lid subcomplex"/>
    <property type="evidence" value="ECO:0007669"/>
    <property type="project" value="TreeGrafter"/>
</dbReference>
<evidence type="ECO:0000313" key="4">
    <source>
        <dbReference type="Proteomes" id="UP000008066"/>
    </source>
</evidence>
<organism evidence="4">
    <name type="scientific">Chaetomium thermophilum (strain DSM 1495 / CBS 144.50 / IMI 039719)</name>
    <name type="common">Thermochaetoides thermophila</name>
    <dbReference type="NCBI Taxonomy" id="759272"/>
    <lineage>
        <taxon>Eukaryota</taxon>
        <taxon>Fungi</taxon>
        <taxon>Dikarya</taxon>
        <taxon>Ascomycota</taxon>
        <taxon>Pezizomycotina</taxon>
        <taxon>Sordariomycetes</taxon>
        <taxon>Sordariomycetidae</taxon>
        <taxon>Sordariales</taxon>
        <taxon>Chaetomiaceae</taxon>
        <taxon>Thermochaetoides</taxon>
    </lineage>
</organism>
<keyword evidence="4" id="KW-1185">Reference proteome</keyword>
<protein>
    <submittedName>
        <fullName evidence="3">26S proteasome regulatory subunit rpn12-like protein</fullName>
    </submittedName>
</protein>
<reference evidence="3 4" key="1">
    <citation type="journal article" date="2011" name="Cell">
        <title>Insight into structure and assembly of the nuclear pore complex by utilizing the genome of a eukaryotic thermophile.</title>
        <authorList>
            <person name="Amlacher S."/>
            <person name="Sarges P."/>
            <person name="Flemming D."/>
            <person name="van Noort V."/>
            <person name="Kunze R."/>
            <person name="Devos D.P."/>
            <person name="Arumugam M."/>
            <person name="Bork P."/>
            <person name="Hurt E."/>
        </authorList>
    </citation>
    <scope>NUCLEOTIDE SEQUENCE [LARGE SCALE GENOMIC DNA]</scope>
    <source>
        <strain evidence="4">DSM 1495 / CBS 144.50 / IMI 039719</strain>
    </source>
</reference>
<dbReference type="InterPro" id="IPR006746">
    <property type="entry name" value="26S_Psome_Rpn12"/>
</dbReference>
<proteinExistence type="predicted"/>
<dbReference type="GO" id="GO:0043161">
    <property type="term" value="P:proteasome-mediated ubiquitin-dependent protein catabolic process"/>
    <property type="evidence" value="ECO:0007669"/>
    <property type="project" value="TreeGrafter"/>
</dbReference>
<dbReference type="Gene3D" id="1.25.40.990">
    <property type="match status" value="1"/>
</dbReference>
<sequence>MAAQAEHHIAKIITKLKLRSPSPSSNEITSLLNTAQMHLMDLGALLPTASTPPHHLALSRSLYEQAALAYLNAKDTEKFESCVDKLYAYYFELPQDLQGDIGDRNKVLALYLLHLSTDEKRNQKFAEEIWRLDTFGVDRKTDRYLAYADQLHSFIQAGFYDLAWKAITGGQVPSKEFLVFAPYFIERIRDGSAANAEVAYEDGISLASAKALLRLDSEGAVVEFARSRGWPIKDGYIYPARSTSAEGEDGDRSQSRFYWRELLANMIEDAKQLETIV</sequence>
<dbReference type="PANTHER" id="PTHR12387">
    <property type="entry name" value="26S PROTEASOME NON-ATPASE REGULATORY SUBUNIT 8"/>
    <property type="match status" value="1"/>
</dbReference>
<name>G0SB60_CHATD</name>
<evidence type="ECO:0000313" key="3">
    <source>
        <dbReference type="EMBL" id="EGS19440.1"/>
    </source>
</evidence>
<feature type="domain" description="CSN8/PSMD8/EIF3K" evidence="2">
    <location>
        <begin position="140"/>
        <end position="243"/>
    </location>
</feature>
<dbReference type="RefSeq" id="XP_006695262.1">
    <property type="nucleotide sequence ID" value="XM_006695199.1"/>
</dbReference>
<dbReference type="eggNOG" id="KOG3151">
    <property type="taxonomic scope" value="Eukaryota"/>
</dbReference>
<dbReference type="HOGENOM" id="CLU_046003_1_1_1"/>
<dbReference type="KEGG" id="cthr:CTHT_0049010"/>
<dbReference type="OMA" id="HIMDGYF"/>
<dbReference type="InterPro" id="IPR033464">
    <property type="entry name" value="CSN8_PSD8_EIF3K"/>
</dbReference>
<dbReference type="OrthoDB" id="8775810at2759"/>
<evidence type="ECO:0000259" key="2">
    <source>
        <dbReference type="Pfam" id="PF10075"/>
    </source>
</evidence>
<gene>
    <name evidence="3" type="ORF">CTHT_0049010</name>
</gene>
<dbReference type="GeneID" id="18258939"/>
<dbReference type="AlphaFoldDB" id="G0SB60"/>
<evidence type="ECO:0000256" key="1">
    <source>
        <dbReference type="ARBA" id="ARBA00022942"/>
    </source>
</evidence>
<accession>G0SB60</accession>
<dbReference type="Pfam" id="PF10075">
    <property type="entry name" value="CSN8_PSD8_EIF3K"/>
    <property type="match status" value="1"/>
</dbReference>
<dbReference type="GO" id="GO:0005634">
    <property type="term" value="C:nucleus"/>
    <property type="evidence" value="ECO:0007669"/>
    <property type="project" value="TreeGrafter"/>
</dbReference>
<dbReference type="STRING" id="759272.G0SB60"/>
<dbReference type="PANTHER" id="PTHR12387:SF0">
    <property type="entry name" value="26S PROTEASOME NON-ATPASE REGULATORY SUBUNIT 8"/>
    <property type="match status" value="1"/>
</dbReference>